<keyword evidence="5" id="KW-0464">Manganese</keyword>
<dbReference type="HAMAP" id="MF_03045">
    <property type="entry name" value="DIS3L2"/>
    <property type="match status" value="1"/>
</dbReference>
<dbReference type="Pfam" id="PF00155">
    <property type="entry name" value="Aminotran_1_2"/>
    <property type="match status" value="1"/>
</dbReference>
<comment type="function">
    <text evidence="5">3'-5'-exoribonuclease that specifically recognizes RNAs polyuridylated at their 3' end and mediates their degradation. Component of an exosome-independent RNA degradation pathway that mediates degradation of cytoplasmic mRNAs that have been deadenylated and subsequently uridylated at their 3'.</text>
</comment>
<dbReference type="Gene3D" id="2.40.50.700">
    <property type="match status" value="1"/>
</dbReference>
<dbReference type="GO" id="GO:0046872">
    <property type="term" value="F:metal ion binding"/>
    <property type="evidence" value="ECO:0007669"/>
    <property type="project" value="UniProtKB-KW"/>
</dbReference>
<accession>A0A8S1ZWY4</accession>
<keyword evidence="9" id="KW-1185">Reference proteome</keyword>
<dbReference type="PANTHER" id="PTHR23355">
    <property type="entry name" value="RIBONUCLEASE"/>
    <property type="match status" value="1"/>
</dbReference>
<dbReference type="EC" id="3.1.13.-" evidence="5"/>
<dbReference type="InterPro" id="IPR012340">
    <property type="entry name" value="NA-bd_OB-fold"/>
</dbReference>
<dbReference type="GO" id="GO:1990074">
    <property type="term" value="P:polyuridylation-dependent mRNA catabolic process"/>
    <property type="evidence" value="ECO:0007669"/>
    <property type="project" value="UniProtKB-UniRule"/>
</dbReference>
<protein>
    <recommendedName>
        <fullName evidence="5">DIS3-like exonuclease 2</fullName>
        <ecNumber evidence="5">3.1.13.-</ecNumber>
    </recommendedName>
</protein>
<evidence type="ECO:0000256" key="5">
    <source>
        <dbReference type="HAMAP-Rule" id="MF_03045"/>
    </source>
</evidence>
<dbReference type="InterPro" id="IPR041505">
    <property type="entry name" value="Dis3_CSD2"/>
</dbReference>
<evidence type="ECO:0000256" key="3">
    <source>
        <dbReference type="ARBA" id="ARBA00022842"/>
    </source>
</evidence>
<keyword evidence="5" id="KW-0378">Hydrolase</keyword>
<dbReference type="GO" id="GO:0030170">
    <property type="term" value="F:pyridoxal phosphate binding"/>
    <property type="evidence" value="ECO:0007669"/>
    <property type="project" value="InterPro"/>
</dbReference>
<dbReference type="FunFam" id="2.40.50.690:FF:000007">
    <property type="entry name" value="DIS3-like exonuclease 2"/>
    <property type="match status" value="1"/>
</dbReference>
<feature type="domain" description="RNB" evidence="7">
    <location>
        <begin position="481"/>
        <end position="830"/>
    </location>
</feature>
<comment type="subcellular location">
    <subcellularLocation>
        <location evidence="5">Cytoplasm</location>
    </subcellularLocation>
    <subcellularLocation>
        <location evidence="5">Cytoplasm</location>
        <location evidence="5">P-body</location>
    </subcellularLocation>
</comment>
<evidence type="ECO:0000313" key="8">
    <source>
        <dbReference type="EMBL" id="CAE5964481.1"/>
    </source>
</evidence>
<dbReference type="EMBL" id="LR999452">
    <property type="protein sequence ID" value="CAE5964481.1"/>
    <property type="molecule type" value="Genomic_DNA"/>
</dbReference>
<dbReference type="SUPFAM" id="SSF50249">
    <property type="entry name" value="Nucleic acid-binding proteins"/>
    <property type="match status" value="3"/>
</dbReference>
<organism evidence="8 9">
    <name type="scientific">Arabidopsis arenosa</name>
    <name type="common">Sand rock-cress</name>
    <name type="synonym">Cardaminopsis arenosa</name>
    <dbReference type="NCBI Taxonomy" id="38785"/>
    <lineage>
        <taxon>Eukaryota</taxon>
        <taxon>Viridiplantae</taxon>
        <taxon>Streptophyta</taxon>
        <taxon>Embryophyta</taxon>
        <taxon>Tracheophyta</taxon>
        <taxon>Spermatophyta</taxon>
        <taxon>Magnoliopsida</taxon>
        <taxon>eudicotyledons</taxon>
        <taxon>Gunneridae</taxon>
        <taxon>Pentapetalae</taxon>
        <taxon>rosids</taxon>
        <taxon>malvids</taxon>
        <taxon>Brassicales</taxon>
        <taxon>Brassicaceae</taxon>
        <taxon>Camelineae</taxon>
        <taxon>Arabidopsis</taxon>
    </lineage>
</organism>
<dbReference type="InterPro" id="IPR015424">
    <property type="entry name" value="PyrdxlP-dep_Trfase"/>
</dbReference>
<dbReference type="Gene3D" id="3.40.640.10">
    <property type="entry name" value="Type I PLP-dependent aspartate aminotransferase-like (Major domain)"/>
    <property type="match status" value="1"/>
</dbReference>
<evidence type="ECO:0000313" key="9">
    <source>
        <dbReference type="Proteomes" id="UP000682877"/>
    </source>
</evidence>
<evidence type="ECO:0000256" key="4">
    <source>
        <dbReference type="ARBA" id="ARBA00022884"/>
    </source>
</evidence>
<dbReference type="InterPro" id="IPR050180">
    <property type="entry name" value="RNR_Ribonuclease"/>
</dbReference>
<name>A0A8S1ZWY4_ARAAE</name>
<dbReference type="Proteomes" id="UP000682877">
    <property type="component" value="Chromosome 2"/>
</dbReference>
<dbReference type="GO" id="GO:0000175">
    <property type="term" value="F:3'-5'-RNA exonuclease activity"/>
    <property type="evidence" value="ECO:0007669"/>
    <property type="project" value="UniProtKB-UniRule"/>
</dbReference>
<dbReference type="PANTHER" id="PTHR23355:SF9">
    <property type="entry name" value="DIS3-LIKE EXONUCLEASE 2"/>
    <property type="match status" value="1"/>
</dbReference>
<comment type="similarity">
    <text evidence="5">Belongs to the RNR ribonuclease family. DIS3L2 subfamily.</text>
</comment>
<dbReference type="InterPro" id="IPR015422">
    <property type="entry name" value="PyrdxlP-dep_Trfase_small"/>
</dbReference>
<feature type="compositionally biased region" description="Low complexity" evidence="6">
    <location>
        <begin position="50"/>
        <end position="65"/>
    </location>
</feature>
<sequence length="1591" mass="176585">MKSASTEQSVERIENGHKKKRNRPQKHMRRSKHSSVPIEDTHVEESSDGRTSSRSKAKDSTSSSKQQISDHSNELEAMRASNVAFNSMPPMRFEGRAETGCPGRSESPLLSSPEVSKQLLSKSCPDPRACEQSPRMDGDLFPQIEGSSQRKIFSSHWSLDAVSQALEKGEAFKALFRVNAHNRNEAYCKIDGVPTDILINGNVGQNRAVEGDIVVIKLDPLSLWPKMKGFVTESVAKPEGTNSPPEKDDKNARQNNAVDVVEGFEDGFLANNSSVIGQGTKNGVTRSSSQLLDSCLGSFCEQKGNCSVVEKLCGILSSFPHKRPTGQVVAVVEKSLVRDSIVGLLDVKGWIHYKESDKKRCKSPLSLSDDEYVQLMPADPRFPKLIVPFHVLPGSIRARLENLDPTLEAELVAAQIVDWGEGSPFPVAQITHLFGRGSELEPQINAILYQNSVCESDFSPGSLTSLPHVPWEVPEEEVQRRKDLRDLCVLTIDPSTATDLDDALSVQSLPGGFFRVGVHIADVSYFVLPETALDTEAQFRSTSVYLLQRKVSMLPPLLSENIGSLTPGADRLTFSIFWDLNREGDVIDRWIGRTVIRSCCKLSYDHAQDIIDGKSDGAENGWPALHGSFEWSDVIRSVKQLSEISTTLRQRRFRNGALQLENSKPVFLFDEHGVPYDFVMSSRKGSNFLVEEFMLLANMTAAEVISQAYPARALLRRHPEPNTRKLKEFEGFCSKHGMDLDISSSGQLQESLEKITGNLKDDSVFVDILNNYAIKPMQFASYFCTGNLKDSVAEWGHYALAVPLYTHFTSPLRRYPDIVVHRAIAAALEAEELYSKLKQTSIDEVGSCFTGIHFNKDAAESMEGKEALSVAALKHGVPSTEILSDVAAYCNERKLAARKVRDACDKLYTWFVLKKKEASILVFPCEARVMNLGSRFMTVYISKLGIERRIYYDQIEGLCADWLDATSTLILDILYSKRGGRGYFKPLKEAVYLVSPCDLCVAKCSTLSVHDTESSEAVSKDKVAPAVFPLTIQLFSTIPVVLHAVGGDDGPLDIGARLYMIMMSSIVPVVPKKTSGARDFRFMPTGIATKAPKTENTHVPSALQRRKIKVTLKKDKIGPNVFRLMKIRYYTWKTRNKLSKQAAVKLNEFKSMYLDINSVMLKQFSFKSSLLPFSSHSRRSSSKLHRPIGATMTTFSTQNESTQKPVQVAKRLEKFKTTIFTQMSILAVKHGAINLGQGFPNFDGPDFVKEAAIQAIKDGKNQYARAYGIPELNSAIAARFGEDTGLVVDPEKEVTVTSGCTEAIAAAMLGLINPGDEVILFAPFYDSYEATLSMAGAKIKGITLRPPDFSIPLEELKAAVTNKTRAILMNTPHNPTGKMFTREELETIASLCIENDVLVFSDEVYDKLAFEMDHISIASLPGMYERTVTMNSLGKTFSLTGWKIGWAIAPPHLTWGVRQAHSYLTFATSTPAQWAAVAALKAPESYFKELKRDYNAKKEILVKGLKEVGFKVFPSSGTYFVVADHTPFGLENDVAFCEYLIEEVGVVAIPTSVFYLNPEEGKNLVRFAFCKDEETLRGAIERMKQKLKRKV</sequence>
<feature type="compositionally biased region" description="Low complexity" evidence="6">
    <location>
        <begin position="105"/>
        <end position="114"/>
    </location>
</feature>
<dbReference type="FunFam" id="3.40.640.10:FF:000067">
    <property type="entry name" value="Aminotransferase, class I/classII"/>
    <property type="match status" value="1"/>
</dbReference>
<evidence type="ECO:0000256" key="6">
    <source>
        <dbReference type="SAM" id="MobiDB-lite"/>
    </source>
</evidence>
<evidence type="ECO:0000256" key="2">
    <source>
        <dbReference type="ARBA" id="ARBA00022723"/>
    </source>
</evidence>
<keyword evidence="1 5" id="KW-0963">Cytoplasm</keyword>
<feature type="site" description="Important for catalytic activity" evidence="5">
    <location>
        <position position="501"/>
    </location>
</feature>
<dbReference type="SMART" id="SM00955">
    <property type="entry name" value="RNB"/>
    <property type="match status" value="1"/>
</dbReference>
<dbReference type="Pfam" id="PF00773">
    <property type="entry name" value="RNB"/>
    <property type="match status" value="1"/>
</dbReference>
<dbReference type="InterPro" id="IPR015421">
    <property type="entry name" value="PyrdxlP-dep_Trfase_major"/>
</dbReference>
<dbReference type="CDD" id="cd00609">
    <property type="entry name" value="AAT_like"/>
    <property type="match status" value="1"/>
</dbReference>
<gene>
    <name evidence="8" type="ORF">AARE701A_LOCUS5690</name>
</gene>
<dbReference type="Gene3D" id="2.40.50.690">
    <property type="match status" value="1"/>
</dbReference>
<dbReference type="Pfam" id="PF17849">
    <property type="entry name" value="OB_Dis3"/>
    <property type="match status" value="1"/>
</dbReference>
<dbReference type="Gene3D" id="3.90.1150.10">
    <property type="entry name" value="Aspartate Aminotransferase, domain 1"/>
    <property type="match status" value="1"/>
</dbReference>
<keyword evidence="3 5" id="KW-0460">Magnesium</keyword>
<evidence type="ECO:0000256" key="1">
    <source>
        <dbReference type="ARBA" id="ARBA00022490"/>
    </source>
</evidence>
<feature type="region of interest" description="Disordered" evidence="6">
    <location>
        <begin position="1"/>
        <end position="75"/>
    </location>
</feature>
<reference evidence="8" key="1">
    <citation type="submission" date="2021-01" db="EMBL/GenBank/DDBJ databases">
        <authorList>
            <person name="Bezrukov I."/>
        </authorList>
    </citation>
    <scope>NUCLEOTIDE SEQUENCE</scope>
</reference>
<feature type="binding site" evidence="5">
    <location>
        <position position="493"/>
    </location>
    <ligand>
        <name>Mg(2+)</name>
        <dbReference type="ChEBI" id="CHEBI:18420"/>
    </ligand>
</feature>
<dbReference type="GO" id="GO:0000932">
    <property type="term" value="C:P-body"/>
    <property type="evidence" value="ECO:0007669"/>
    <property type="project" value="UniProtKB-SubCell"/>
</dbReference>
<keyword evidence="5" id="KW-0269">Exonuclease</keyword>
<comment type="cofactor">
    <cofactor evidence="5">
        <name>Mg(2+)</name>
        <dbReference type="ChEBI" id="CHEBI:18420"/>
    </cofactor>
    <cofactor evidence="5">
        <name>Mn(2+)</name>
        <dbReference type="ChEBI" id="CHEBI:29035"/>
    </cofactor>
</comment>
<feature type="region of interest" description="Disordered" evidence="6">
    <location>
        <begin position="234"/>
        <end position="253"/>
    </location>
</feature>
<dbReference type="PROSITE" id="PS01175">
    <property type="entry name" value="RIBONUCLEASE_II"/>
    <property type="match status" value="1"/>
</dbReference>
<dbReference type="InterPro" id="IPR028591">
    <property type="entry name" value="DIS3L2"/>
</dbReference>
<feature type="compositionally biased region" description="Basic and acidic residues" evidence="6">
    <location>
        <begin position="39"/>
        <end position="48"/>
    </location>
</feature>
<feature type="binding site" evidence="5">
    <location>
        <position position="502"/>
    </location>
    <ligand>
        <name>Mg(2+)</name>
        <dbReference type="ChEBI" id="CHEBI:18420"/>
    </ligand>
</feature>
<keyword evidence="5" id="KW-0540">Nuclease</keyword>
<dbReference type="SUPFAM" id="SSF53383">
    <property type="entry name" value="PLP-dependent transferases"/>
    <property type="match status" value="1"/>
</dbReference>
<dbReference type="InterPro" id="IPR001900">
    <property type="entry name" value="RNase_II/R"/>
</dbReference>
<proteinExistence type="inferred from homology"/>
<keyword evidence="4 5" id="KW-0694">RNA-binding</keyword>
<feature type="compositionally biased region" description="Basic residues" evidence="6">
    <location>
        <begin position="17"/>
        <end position="33"/>
    </location>
</feature>
<dbReference type="InterPro" id="IPR004839">
    <property type="entry name" value="Aminotransferase_I/II_large"/>
</dbReference>
<feature type="region of interest" description="Disordered" evidence="6">
    <location>
        <begin position="87"/>
        <end position="135"/>
    </location>
</feature>
<evidence type="ECO:0000259" key="7">
    <source>
        <dbReference type="SMART" id="SM00955"/>
    </source>
</evidence>
<dbReference type="GO" id="GO:0000956">
    <property type="term" value="P:nuclear-transcribed mRNA catabolic process"/>
    <property type="evidence" value="ECO:0007669"/>
    <property type="project" value="UniProtKB-UniRule"/>
</dbReference>
<dbReference type="GO" id="GO:0003723">
    <property type="term" value="F:RNA binding"/>
    <property type="evidence" value="ECO:0007669"/>
    <property type="project" value="UniProtKB-KW"/>
</dbReference>
<keyword evidence="2 5" id="KW-0479">Metal-binding</keyword>
<dbReference type="InterPro" id="IPR022966">
    <property type="entry name" value="RNase_II/R_CS"/>
</dbReference>